<dbReference type="PROSITE" id="PS50191">
    <property type="entry name" value="CRAL_TRIO"/>
    <property type="match status" value="1"/>
</dbReference>
<evidence type="ECO:0000313" key="4">
    <source>
        <dbReference type="Proteomes" id="UP000001555"/>
    </source>
</evidence>
<dbReference type="VEuPathDB" id="VectorBase:ISCI003536"/>
<keyword evidence="2" id="KW-0378">Hydrolase</keyword>
<dbReference type="Gene3D" id="1.20.5.1200">
    <property type="entry name" value="Alpha-tocopherol transfer"/>
    <property type="match status" value="1"/>
</dbReference>
<dbReference type="Proteomes" id="UP000001555">
    <property type="component" value="Unassembled WGS sequence"/>
</dbReference>
<dbReference type="EC" id="3.4.21.68" evidence="2"/>
<dbReference type="Gene3D" id="3.40.525.10">
    <property type="entry name" value="CRAL-TRIO lipid binding domain"/>
    <property type="match status" value="1"/>
</dbReference>
<dbReference type="GO" id="GO:1902936">
    <property type="term" value="F:phosphatidylinositol bisphosphate binding"/>
    <property type="evidence" value="ECO:0000318"/>
    <property type="project" value="GO_Central"/>
</dbReference>
<dbReference type="InterPro" id="IPR011074">
    <property type="entry name" value="CRAL/TRIO_N_dom"/>
</dbReference>
<name>B7PJM8_IXOSC</name>
<dbReference type="VEuPathDB" id="VectorBase:ISCW003536"/>
<dbReference type="InterPro" id="IPR036865">
    <property type="entry name" value="CRAL-TRIO_dom_sf"/>
</dbReference>
<dbReference type="AlphaFoldDB" id="B7PJM8"/>
<dbReference type="OrthoDB" id="75724at2759"/>
<dbReference type="EMBL" id="ABJB011024696">
    <property type="status" value="NOT_ANNOTATED_CDS"/>
    <property type="molecule type" value="Genomic_DNA"/>
</dbReference>
<dbReference type="PANTHER" id="PTHR10174:SF130">
    <property type="entry name" value="ALPHA-TOCOPHEROL TRANSFER PROTEIN-LIKE"/>
    <property type="match status" value="1"/>
</dbReference>
<dbReference type="PaxDb" id="6945-B7PJM8"/>
<dbReference type="VEuPathDB" id="VectorBase:ISCP_012097"/>
<dbReference type="EMBL" id="ABJB010711813">
    <property type="status" value="NOT_ANNOTATED_CDS"/>
    <property type="molecule type" value="Genomic_DNA"/>
</dbReference>
<dbReference type="PRINTS" id="PR00180">
    <property type="entry name" value="CRETINALDHBP"/>
</dbReference>
<dbReference type="SMART" id="SM00516">
    <property type="entry name" value="SEC14"/>
    <property type="match status" value="1"/>
</dbReference>
<dbReference type="InterPro" id="IPR001251">
    <property type="entry name" value="CRAL-TRIO_dom"/>
</dbReference>
<dbReference type="Gene3D" id="1.10.8.20">
    <property type="entry name" value="N-terminal domain of phosphatidylinositol transfer protein sec14p"/>
    <property type="match status" value="1"/>
</dbReference>
<dbReference type="EnsemblMetazoa" id="ISCW003536-RA">
    <property type="protein sequence ID" value="ISCW003536-PA"/>
    <property type="gene ID" value="ISCW003536"/>
</dbReference>
<dbReference type="KEGG" id="isc:8029928"/>
<evidence type="ECO:0000313" key="2">
    <source>
        <dbReference type="EMBL" id="EEC06800.1"/>
    </source>
</evidence>
<dbReference type="FunCoup" id="B7PJM8">
    <property type="interactions" value="36"/>
</dbReference>
<feature type="domain" description="CRAL-TRIO" evidence="1">
    <location>
        <begin position="99"/>
        <end position="263"/>
    </location>
</feature>
<dbReference type="GO" id="GO:0004252">
    <property type="term" value="F:serine-type endopeptidase activity"/>
    <property type="evidence" value="ECO:0007669"/>
    <property type="project" value="UniProtKB-EC"/>
</dbReference>
<dbReference type="SUPFAM" id="SSF52087">
    <property type="entry name" value="CRAL/TRIO domain"/>
    <property type="match status" value="1"/>
</dbReference>
<dbReference type="InParanoid" id="B7PJM8"/>
<dbReference type="Pfam" id="PF00650">
    <property type="entry name" value="CRAL_TRIO"/>
    <property type="match status" value="1"/>
</dbReference>
<sequence length="306" mass="34991">MSGSHLGNGVCGGKNGTLSPQLRRIAEEELGETDSRRTEALAELIQLLEEEPELNARKDPDFLVRFIRVRKYNVEAALKTLRNYYKNRSACPSIYEDFVPSIIKDPARSLFVVLPDRDAHGRLTLVATMGRWMPNTLPYHELQQTFMICAEYMAADPSSQTAGISLIVDYNEFTADKVFSCRVGLMRRAVEFLQDCLPARMKGLHIVRQSYAFDLLFALIRPFMKKKLVDRIHFHGMNFEALHEEVPASILPEEYGGHGPPLDFEGFWKRLDKEEPSYVENNRYGYHGKTQLAMLEDNEEVEITAL</sequence>
<gene>
    <name evidence="3" type="primary">8029928</name>
    <name evidence="2" type="ORF">IscW_ISCW003536</name>
</gene>
<dbReference type="SMART" id="SM01100">
    <property type="entry name" value="CRAL_TRIO_N"/>
    <property type="match status" value="1"/>
</dbReference>
<protein>
    <submittedName>
        <fullName evidence="2 3">Phosphatidylinositol transfer protein SEC14, putative</fullName>
        <ecNumber evidence="2">3.4.21.68</ecNumber>
    </submittedName>
</protein>
<dbReference type="InterPro" id="IPR036273">
    <property type="entry name" value="CRAL/TRIO_N_dom_sf"/>
</dbReference>
<reference evidence="3" key="2">
    <citation type="submission" date="2020-05" db="UniProtKB">
        <authorList>
            <consortium name="EnsemblMetazoa"/>
        </authorList>
    </citation>
    <scope>IDENTIFICATION</scope>
    <source>
        <strain evidence="3">wikel</strain>
    </source>
</reference>
<organism>
    <name type="scientific">Ixodes scapularis</name>
    <name type="common">Black-legged tick</name>
    <name type="synonym">Deer tick</name>
    <dbReference type="NCBI Taxonomy" id="6945"/>
    <lineage>
        <taxon>Eukaryota</taxon>
        <taxon>Metazoa</taxon>
        <taxon>Ecdysozoa</taxon>
        <taxon>Arthropoda</taxon>
        <taxon>Chelicerata</taxon>
        <taxon>Arachnida</taxon>
        <taxon>Acari</taxon>
        <taxon>Parasitiformes</taxon>
        <taxon>Ixodida</taxon>
        <taxon>Ixodoidea</taxon>
        <taxon>Ixodidae</taxon>
        <taxon>Ixodinae</taxon>
        <taxon>Ixodes</taxon>
    </lineage>
</organism>
<dbReference type="EMBL" id="ABJB010902395">
    <property type="status" value="NOT_ANNOTATED_CDS"/>
    <property type="molecule type" value="Genomic_DNA"/>
</dbReference>
<evidence type="ECO:0000313" key="3">
    <source>
        <dbReference type="EnsemblMetazoa" id="ISCW003536-PA"/>
    </source>
</evidence>
<proteinExistence type="predicted"/>
<dbReference type="EMBL" id="DS727446">
    <property type="protein sequence ID" value="EEC06800.1"/>
    <property type="molecule type" value="Genomic_DNA"/>
</dbReference>
<dbReference type="EMBL" id="ABJB010445807">
    <property type="status" value="NOT_ANNOTATED_CDS"/>
    <property type="molecule type" value="Genomic_DNA"/>
</dbReference>
<accession>B7PJM8</accession>
<reference evidence="2 4" key="1">
    <citation type="submission" date="2008-03" db="EMBL/GenBank/DDBJ databases">
        <title>Annotation of Ixodes scapularis.</title>
        <authorList>
            <consortium name="Ixodes scapularis Genome Project Consortium"/>
            <person name="Caler E."/>
            <person name="Hannick L.I."/>
            <person name="Bidwell S."/>
            <person name="Joardar V."/>
            <person name="Thiagarajan M."/>
            <person name="Amedeo P."/>
            <person name="Galinsky K.J."/>
            <person name="Schobel S."/>
            <person name="Inman J."/>
            <person name="Hostetler J."/>
            <person name="Miller J."/>
            <person name="Hammond M."/>
            <person name="Megy K."/>
            <person name="Lawson D."/>
            <person name="Kodira C."/>
            <person name="Sutton G."/>
            <person name="Meyer J."/>
            <person name="Hill C.A."/>
            <person name="Birren B."/>
            <person name="Nene V."/>
            <person name="Collins F."/>
            <person name="Alarcon-Chaidez F."/>
            <person name="Wikel S."/>
            <person name="Strausberg R."/>
        </authorList>
    </citation>
    <scope>NUCLEOTIDE SEQUENCE [LARGE SCALE GENOMIC DNA]</scope>
    <source>
        <strain evidence="4">Wikel</strain>
        <strain evidence="2">Wikel colony</strain>
    </source>
</reference>
<dbReference type="CDD" id="cd00170">
    <property type="entry name" value="SEC14"/>
    <property type="match status" value="1"/>
</dbReference>
<dbReference type="SUPFAM" id="SSF46938">
    <property type="entry name" value="CRAL/TRIO N-terminal domain"/>
    <property type="match status" value="1"/>
</dbReference>
<keyword evidence="4" id="KW-1185">Reference proteome</keyword>
<dbReference type="PANTHER" id="PTHR10174">
    <property type="entry name" value="ALPHA-TOCOPHEROL TRANSFER PROTEIN-RELATED"/>
    <property type="match status" value="1"/>
</dbReference>
<evidence type="ECO:0000259" key="1">
    <source>
        <dbReference type="PROSITE" id="PS50191"/>
    </source>
</evidence>
<dbReference type="EMBL" id="ABJB010977133">
    <property type="status" value="NOT_ANNOTATED_CDS"/>
    <property type="molecule type" value="Genomic_DNA"/>
</dbReference>
<dbReference type="HOGENOM" id="CLU_046597_1_3_1"/>